<organism evidence="3 4">
    <name type="scientific">Streptomyces desertarenae</name>
    <dbReference type="NCBI Taxonomy" id="2666184"/>
    <lineage>
        <taxon>Bacteria</taxon>
        <taxon>Bacillati</taxon>
        <taxon>Actinomycetota</taxon>
        <taxon>Actinomycetes</taxon>
        <taxon>Kitasatosporales</taxon>
        <taxon>Streptomycetaceae</taxon>
        <taxon>Streptomyces</taxon>
    </lineage>
</organism>
<dbReference type="Gene3D" id="3.30.450.20">
    <property type="entry name" value="PAS domain"/>
    <property type="match status" value="2"/>
</dbReference>
<dbReference type="InterPro" id="IPR003018">
    <property type="entry name" value="GAF"/>
</dbReference>
<dbReference type="InterPro" id="IPR001932">
    <property type="entry name" value="PPM-type_phosphatase-like_dom"/>
</dbReference>
<dbReference type="SUPFAM" id="SSF81606">
    <property type="entry name" value="PP2C-like"/>
    <property type="match status" value="1"/>
</dbReference>
<dbReference type="SMART" id="SM00086">
    <property type="entry name" value="PAC"/>
    <property type="match status" value="1"/>
</dbReference>
<accession>A0ABW4PH56</accession>
<protein>
    <submittedName>
        <fullName evidence="3">SpoIIE family protein phosphatase</fullName>
    </submittedName>
</protein>
<dbReference type="CDD" id="cd00130">
    <property type="entry name" value="PAS"/>
    <property type="match status" value="1"/>
</dbReference>
<evidence type="ECO:0000313" key="4">
    <source>
        <dbReference type="Proteomes" id="UP001597365"/>
    </source>
</evidence>
<feature type="domain" description="PAS" evidence="2">
    <location>
        <begin position="148"/>
        <end position="218"/>
    </location>
</feature>
<dbReference type="Gene3D" id="3.60.40.10">
    <property type="entry name" value="PPM-type phosphatase domain"/>
    <property type="match status" value="1"/>
</dbReference>
<dbReference type="Proteomes" id="UP001597365">
    <property type="component" value="Unassembled WGS sequence"/>
</dbReference>
<dbReference type="Pfam" id="PF08447">
    <property type="entry name" value="PAS_3"/>
    <property type="match status" value="1"/>
</dbReference>
<evidence type="ECO:0000313" key="3">
    <source>
        <dbReference type="EMBL" id="MFD1829553.1"/>
    </source>
</evidence>
<dbReference type="InterPro" id="IPR052016">
    <property type="entry name" value="Bact_Sigma-Reg"/>
</dbReference>
<dbReference type="RefSeq" id="WP_380898190.1">
    <property type="nucleotide sequence ID" value="NZ_JBHUFU010000003.1"/>
</dbReference>
<dbReference type="Pfam" id="PF07228">
    <property type="entry name" value="SpoIIE"/>
    <property type="match status" value="1"/>
</dbReference>
<dbReference type="InterPro" id="IPR001610">
    <property type="entry name" value="PAC"/>
</dbReference>
<dbReference type="PANTHER" id="PTHR43156:SF2">
    <property type="entry name" value="STAGE II SPORULATION PROTEIN E"/>
    <property type="match status" value="1"/>
</dbReference>
<dbReference type="SMART" id="SM00065">
    <property type="entry name" value="GAF"/>
    <property type="match status" value="1"/>
</dbReference>
<dbReference type="PROSITE" id="PS50112">
    <property type="entry name" value="PAS"/>
    <property type="match status" value="1"/>
</dbReference>
<comment type="caution">
    <text evidence="3">The sequence shown here is derived from an EMBL/GenBank/DDBJ whole genome shotgun (WGS) entry which is preliminary data.</text>
</comment>
<dbReference type="SMART" id="SM00331">
    <property type="entry name" value="PP2C_SIG"/>
    <property type="match status" value="1"/>
</dbReference>
<dbReference type="SUPFAM" id="SSF55785">
    <property type="entry name" value="PYP-like sensor domain (PAS domain)"/>
    <property type="match status" value="2"/>
</dbReference>
<dbReference type="InterPro" id="IPR000014">
    <property type="entry name" value="PAS"/>
</dbReference>
<dbReference type="SMART" id="SM00091">
    <property type="entry name" value="PAS"/>
    <property type="match status" value="2"/>
</dbReference>
<gene>
    <name evidence="3" type="ORF">ACFSJS_07745</name>
</gene>
<sequence>MSLFRPGSGAVEASGLPLEVFDPAPACVMVTRGRQHLLTYLNAAYREVFGDRPLGVPVRQAFADLAESHWLELFDEVFRDGRPVRISAAPVTVRYAHGDVERRFFSFSLSRVEASGHGTGVLVVATEVTGEVLAEQRARSLAEERRRTLQRYESLISTSTEKVWVADPAGLLVEGSQGWERVTGLAWEELRGSGWLSTVHPADRGALAEAWDRAVRDVPDRFEHVYRLRHADGVYRHCLLRAVPLRDGRDGGPVQEWVGACADIEQRWRSERRSALLSRAAHRVTEAGNVPDAFASLSRTIVPALADECGIYLLPDPAEQRPGAGPLLVERVASTAREGLPDGLPPRRKERVEAGHALARAVRERRPVHRSFPIGAVPEDIAPPGTLPWLNRNGAHDGVVLPVLVDGTVAAVVVAFACQDREPIGPEDRSLMREVVEQAHDALSQVLTLQRSQRVAWALQSSLLTDPPGHPRLRIAARYLPSPSAAEVGGDWYDAFLLPDGSLLMVIGDVAGHDLRAAVTMGKMRNMLRALAADHGGRRSPGDVVRRLDAVTQVLDPAAGTVTCAVVRVGGGPVQERDAGGPWPLAYAVAGHPPPLLVARGGGTRFLTGAQGTLLGVLPPDTPRGSAGDVLPPGGTLLLYTDGLIERPGEPIDRGLLRLERRASELAGEPVETLCDRLVEATAPDGRDDIALIALRLPADPPAAS</sequence>
<dbReference type="InterPro" id="IPR035965">
    <property type="entry name" value="PAS-like_dom_sf"/>
</dbReference>
<reference evidence="4" key="1">
    <citation type="journal article" date="2019" name="Int. J. Syst. Evol. Microbiol.">
        <title>The Global Catalogue of Microorganisms (GCM) 10K type strain sequencing project: providing services to taxonomists for standard genome sequencing and annotation.</title>
        <authorList>
            <consortium name="The Broad Institute Genomics Platform"/>
            <consortium name="The Broad Institute Genome Sequencing Center for Infectious Disease"/>
            <person name="Wu L."/>
            <person name="Ma J."/>
        </authorList>
    </citation>
    <scope>NUCLEOTIDE SEQUENCE [LARGE SCALE GENOMIC DNA]</scope>
    <source>
        <strain evidence="4">CGMCC 4.7455</strain>
    </source>
</reference>
<keyword evidence="1" id="KW-0378">Hydrolase</keyword>
<evidence type="ECO:0000259" key="2">
    <source>
        <dbReference type="PROSITE" id="PS50112"/>
    </source>
</evidence>
<keyword evidence="4" id="KW-1185">Reference proteome</keyword>
<dbReference type="Pfam" id="PF01590">
    <property type="entry name" value="GAF"/>
    <property type="match status" value="1"/>
</dbReference>
<dbReference type="InterPro" id="IPR029016">
    <property type="entry name" value="GAF-like_dom_sf"/>
</dbReference>
<evidence type="ECO:0000256" key="1">
    <source>
        <dbReference type="ARBA" id="ARBA00022801"/>
    </source>
</evidence>
<dbReference type="SUPFAM" id="SSF55781">
    <property type="entry name" value="GAF domain-like"/>
    <property type="match status" value="1"/>
</dbReference>
<dbReference type="NCBIfam" id="TIGR00229">
    <property type="entry name" value="sensory_box"/>
    <property type="match status" value="1"/>
</dbReference>
<dbReference type="InterPro" id="IPR036457">
    <property type="entry name" value="PPM-type-like_dom_sf"/>
</dbReference>
<proteinExistence type="predicted"/>
<dbReference type="InterPro" id="IPR013655">
    <property type="entry name" value="PAS_fold_3"/>
</dbReference>
<dbReference type="EMBL" id="JBHUFU010000003">
    <property type="protein sequence ID" value="MFD1829553.1"/>
    <property type="molecule type" value="Genomic_DNA"/>
</dbReference>
<dbReference type="PANTHER" id="PTHR43156">
    <property type="entry name" value="STAGE II SPORULATION PROTEIN E-RELATED"/>
    <property type="match status" value="1"/>
</dbReference>
<name>A0ABW4PH56_9ACTN</name>
<dbReference type="Gene3D" id="3.30.450.40">
    <property type="match status" value="1"/>
</dbReference>